<comment type="caution">
    <text evidence="3">The sequence shown here is derived from an EMBL/GenBank/DDBJ whole genome shotgun (WGS) entry which is preliminary data.</text>
</comment>
<dbReference type="Proteomes" id="UP001332243">
    <property type="component" value="Unassembled WGS sequence"/>
</dbReference>
<feature type="region of interest" description="Disordered" evidence="1">
    <location>
        <begin position="1"/>
        <end position="26"/>
    </location>
</feature>
<dbReference type="EMBL" id="JAZGQK010000007">
    <property type="protein sequence ID" value="MEE6258916.1"/>
    <property type="molecule type" value="Genomic_DNA"/>
</dbReference>
<dbReference type="GO" id="GO:0016491">
    <property type="term" value="F:oxidoreductase activity"/>
    <property type="evidence" value="ECO:0007669"/>
    <property type="project" value="UniProtKB-KW"/>
</dbReference>
<evidence type="ECO:0000259" key="2">
    <source>
        <dbReference type="Pfam" id="PF03358"/>
    </source>
</evidence>
<keyword evidence="3" id="KW-0560">Oxidoreductase</keyword>
<dbReference type="EC" id="1.-.-.-" evidence="3"/>
<evidence type="ECO:0000313" key="4">
    <source>
        <dbReference type="Proteomes" id="UP001332243"/>
    </source>
</evidence>
<dbReference type="InterPro" id="IPR029039">
    <property type="entry name" value="Flavoprotein-like_sf"/>
</dbReference>
<dbReference type="PANTHER" id="PTHR30543">
    <property type="entry name" value="CHROMATE REDUCTASE"/>
    <property type="match status" value="1"/>
</dbReference>
<protein>
    <submittedName>
        <fullName evidence="3">NAD(P)H-dependent oxidoreductase</fullName>
        <ecNumber evidence="3">1.-.-.-</ecNumber>
    </submittedName>
</protein>
<proteinExistence type="predicted"/>
<evidence type="ECO:0000256" key="1">
    <source>
        <dbReference type="SAM" id="MobiDB-lite"/>
    </source>
</evidence>
<dbReference type="SUPFAM" id="SSF52218">
    <property type="entry name" value="Flavoproteins"/>
    <property type="match status" value="1"/>
</dbReference>
<accession>A0ABU7RQY1</accession>
<dbReference type="InterPro" id="IPR050712">
    <property type="entry name" value="NAD(P)H-dep_reductase"/>
</dbReference>
<keyword evidence="4" id="KW-1185">Reference proteome</keyword>
<feature type="compositionally biased region" description="Low complexity" evidence="1">
    <location>
        <begin position="8"/>
        <end position="23"/>
    </location>
</feature>
<dbReference type="InterPro" id="IPR005025">
    <property type="entry name" value="FMN_Rdtase-like_dom"/>
</dbReference>
<sequence>MTEALTEAGDTGSAAPPSSSGTARNPERELNLLVVIASVRQGRFGPVVARWFEDEARRHGRFRIDVLDLAETPLPADLPAGPAWEWPAQRSASQRELADRLAGADAVVVVTPEYNHSFPASIKHLVDWHFTEWQAKPVGFVSYGGVSGGLRAVEQLRLVFAEMHAVTIRDTVSFDRFWERFGADGRPADADGSGTAVKAMLDQLGWWAGVLAEARRRSPYQDGN</sequence>
<dbReference type="PANTHER" id="PTHR30543:SF21">
    <property type="entry name" value="NAD(P)H-DEPENDENT FMN REDUCTASE LOT6"/>
    <property type="match status" value="1"/>
</dbReference>
<name>A0ABU7RQY1_9ACTN</name>
<evidence type="ECO:0000313" key="3">
    <source>
        <dbReference type="EMBL" id="MEE6258916.1"/>
    </source>
</evidence>
<reference evidence="3 4" key="1">
    <citation type="submission" date="2024-01" db="EMBL/GenBank/DDBJ databases">
        <title>Genome insights into Plantactinospora sonchi sp. nov.</title>
        <authorList>
            <person name="Wang L."/>
        </authorList>
    </citation>
    <scope>NUCLEOTIDE SEQUENCE [LARGE SCALE GENOMIC DNA]</scope>
    <source>
        <strain evidence="3 4">NEAU-QY2</strain>
    </source>
</reference>
<organism evidence="3 4">
    <name type="scientific">Plantactinospora sonchi</name>
    <dbReference type="NCBI Taxonomy" id="1544735"/>
    <lineage>
        <taxon>Bacteria</taxon>
        <taxon>Bacillati</taxon>
        <taxon>Actinomycetota</taxon>
        <taxon>Actinomycetes</taxon>
        <taxon>Micromonosporales</taxon>
        <taxon>Micromonosporaceae</taxon>
        <taxon>Plantactinospora</taxon>
    </lineage>
</organism>
<dbReference type="Gene3D" id="3.40.50.360">
    <property type="match status" value="1"/>
</dbReference>
<dbReference type="RefSeq" id="WP_331214036.1">
    <property type="nucleotide sequence ID" value="NZ_JAZGQK010000007.1"/>
</dbReference>
<dbReference type="Pfam" id="PF03358">
    <property type="entry name" value="FMN_red"/>
    <property type="match status" value="1"/>
</dbReference>
<feature type="domain" description="NADPH-dependent FMN reductase-like" evidence="2">
    <location>
        <begin position="31"/>
        <end position="178"/>
    </location>
</feature>
<gene>
    <name evidence="3" type="ORF">V1633_10485</name>
</gene>